<accession>A0ACC6CC07</accession>
<proteinExistence type="predicted"/>
<sequence>MSRLDKPSGSRLRPMQRHPGGTADHYRSCRRPSDAAIPDEPGVQPALSGVKGRWMALVTGTAARAQRVASARQTTACFRAPLAAGDRSCAVQGLFFGDFLLAPQKKVTALPGAHPGTALAINLKQ</sequence>
<dbReference type="EMBL" id="JAPPUY010000003">
    <property type="protein sequence ID" value="MCY4745922.1"/>
    <property type="molecule type" value="Genomic_DNA"/>
</dbReference>
<evidence type="ECO:0000313" key="2">
    <source>
        <dbReference type="Proteomes" id="UP001076464"/>
    </source>
</evidence>
<gene>
    <name evidence="1" type="ORF">NYO99_13135</name>
</gene>
<comment type="caution">
    <text evidence="1">The sequence shown here is derived from an EMBL/GenBank/DDBJ whole genome shotgun (WGS) entry which is preliminary data.</text>
</comment>
<reference evidence="1" key="1">
    <citation type="submission" date="2022-08" db="EMBL/GenBank/DDBJ databases">
        <title>Genome sequencing of Pelomonas sp. UHG3.</title>
        <authorList>
            <person name="So Y."/>
        </authorList>
    </citation>
    <scope>NUCLEOTIDE SEQUENCE</scope>
    <source>
        <strain evidence="1">UHG3</strain>
    </source>
</reference>
<evidence type="ECO:0000313" key="1">
    <source>
        <dbReference type="EMBL" id="MCY4745922.1"/>
    </source>
</evidence>
<dbReference type="Proteomes" id="UP001076464">
    <property type="component" value="Unassembled WGS sequence"/>
</dbReference>
<organism evidence="1 2">
    <name type="scientific">Roseateles hydrophilus</name>
    <dbReference type="NCBI Taxonomy" id="2975054"/>
    <lineage>
        <taxon>Bacteria</taxon>
        <taxon>Pseudomonadati</taxon>
        <taxon>Pseudomonadota</taxon>
        <taxon>Betaproteobacteria</taxon>
        <taxon>Burkholderiales</taxon>
        <taxon>Sphaerotilaceae</taxon>
        <taxon>Roseateles</taxon>
    </lineage>
</organism>
<name>A0ACC6CC07_9BURK</name>
<keyword evidence="2" id="KW-1185">Reference proteome</keyword>
<protein>
    <submittedName>
        <fullName evidence="1">Uncharacterized protein</fullName>
    </submittedName>
</protein>